<dbReference type="PANTHER" id="PTHR43047">
    <property type="entry name" value="TWO-COMPONENT HISTIDINE PROTEIN KINASE"/>
    <property type="match status" value="1"/>
</dbReference>
<dbReference type="PRINTS" id="PR00344">
    <property type="entry name" value="BCTRLSENSOR"/>
</dbReference>
<dbReference type="InterPro" id="IPR036097">
    <property type="entry name" value="HisK_dim/P_sf"/>
</dbReference>
<comment type="catalytic activity">
    <reaction evidence="1">
        <text>ATP + protein L-histidine = ADP + protein N-phospho-L-histidine.</text>
        <dbReference type="EC" id="2.7.13.3"/>
    </reaction>
</comment>
<name>A0ABX1JT41_9MICC</name>
<sequence>NAKNEFLSSVSHELRTPLTSIRGYAGLLSMTACLPANVAYGREVITRNPDQLLNLVNDLLGTAAGFTELHAVRTVLADIVSQAVAAAGPRASASGVRLLAHAPDSVHAQCDPARVRQVLDNLLSNAIKYSPQGGTATVSCALRNGTAECKVEDTGMGISAQDSKEIFTRFFRSPAARKSSIPGLGLGLALSRDIVQRHGGTIWCDSQPGAGSVFTFTLPAAGPGAGTDAASLQAPRGTDRVPGT</sequence>
<dbReference type="PANTHER" id="PTHR43047:SF72">
    <property type="entry name" value="OSMOSENSING HISTIDINE PROTEIN KINASE SLN1"/>
    <property type="match status" value="1"/>
</dbReference>
<dbReference type="InterPro" id="IPR004358">
    <property type="entry name" value="Sig_transdc_His_kin-like_C"/>
</dbReference>
<evidence type="ECO:0000313" key="10">
    <source>
        <dbReference type="EMBL" id="NKX52143.1"/>
    </source>
</evidence>
<keyword evidence="5" id="KW-0808">Transferase</keyword>
<dbReference type="Pfam" id="PF02518">
    <property type="entry name" value="HATPase_c"/>
    <property type="match status" value="1"/>
</dbReference>
<dbReference type="SMART" id="SM00388">
    <property type="entry name" value="HisKA"/>
    <property type="match status" value="1"/>
</dbReference>
<dbReference type="InterPro" id="IPR003661">
    <property type="entry name" value="HisK_dim/P_dom"/>
</dbReference>
<evidence type="ECO:0000256" key="3">
    <source>
        <dbReference type="ARBA" id="ARBA00012438"/>
    </source>
</evidence>
<keyword evidence="6 10" id="KW-0418">Kinase</keyword>
<evidence type="ECO:0000259" key="9">
    <source>
        <dbReference type="PROSITE" id="PS50109"/>
    </source>
</evidence>
<keyword evidence="7" id="KW-0902">Two-component regulatory system</keyword>
<evidence type="ECO:0000256" key="8">
    <source>
        <dbReference type="SAM" id="MobiDB-lite"/>
    </source>
</evidence>
<evidence type="ECO:0000313" key="11">
    <source>
        <dbReference type="Proteomes" id="UP000523795"/>
    </source>
</evidence>
<dbReference type="InterPro" id="IPR005467">
    <property type="entry name" value="His_kinase_dom"/>
</dbReference>
<proteinExistence type="predicted"/>
<comment type="caution">
    <text evidence="10">The sequence shown here is derived from an EMBL/GenBank/DDBJ whole genome shotgun (WGS) entry which is preliminary data.</text>
</comment>
<evidence type="ECO:0000256" key="1">
    <source>
        <dbReference type="ARBA" id="ARBA00000085"/>
    </source>
</evidence>
<evidence type="ECO:0000256" key="5">
    <source>
        <dbReference type="ARBA" id="ARBA00022679"/>
    </source>
</evidence>
<organism evidence="10 11">
    <name type="scientific">Arthrobacter deserti</name>
    <dbReference type="NCBI Taxonomy" id="1742687"/>
    <lineage>
        <taxon>Bacteria</taxon>
        <taxon>Bacillati</taxon>
        <taxon>Actinomycetota</taxon>
        <taxon>Actinomycetes</taxon>
        <taxon>Micrococcales</taxon>
        <taxon>Micrococcaceae</taxon>
        <taxon>Arthrobacter</taxon>
    </lineage>
</organism>
<dbReference type="SUPFAM" id="SSF47384">
    <property type="entry name" value="Homodimeric domain of signal transducing histidine kinase"/>
    <property type="match status" value="1"/>
</dbReference>
<feature type="region of interest" description="Disordered" evidence="8">
    <location>
        <begin position="225"/>
        <end position="244"/>
    </location>
</feature>
<reference evidence="10 11" key="1">
    <citation type="submission" date="2020-04" db="EMBL/GenBank/DDBJ databases">
        <authorList>
            <person name="Liu S."/>
        </authorList>
    </citation>
    <scope>NUCLEOTIDE SEQUENCE [LARGE SCALE GENOMIC DNA]</scope>
    <source>
        <strain evidence="10 11">CGMCC 1.15091</strain>
    </source>
</reference>
<dbReference type="CDD" id="cd00082">
    <property type="entry name" value="HisKA"/>
    <property type="match status" value="1"/>
</dbReference>
<dbReference type="Pfam" id="PF00512">
    <property type="entry name" value="HisKA"/>
    <property type="match status" value="1"/>
</dbReference>
<evidence type="ECO:0000256" key="2">
    <source>
        <dbReference type="ARBA" id="ARBA00004236"/>
    </source>
</evidence>
<evidence type="ECO:0000256" key="6">
    <source>
        <dbReference type="ARBA" id="ARBA00022777"/>
    </source>
</evidence>
<dbReference type="GO" id="GO:0016301">
    <property type="term" value="F:kinase activity"/>
    <property type="evidence" value="ECO:0007669"/>
    <property type="project" value="UniProtKB-KW"/>
</dbReference>
<keyword evidence="11" id="KW-1185">Reference proteome</keyword>
<dbReference type="Gene3D" id="1.10.287.130">
    <property type="match status" value="1"/>
</dbReference>
<accession>A0ABX1JT41</accession>
<comment type="subcellular location">
    <subcellularLocation>
        <location evidence="2">Cell membrane</location>
    </subcellularLocation>
</comment>
<dbReference type="InterPro" id="IPR036890">
    <property type="entry name" value="HATPase_C_sf"/>
</dbReference>
<protein>
    <recommendedName>
        <fullName evidence="3">histidine kinase</fullName>
        <ecNumber evidence="3">2.7.13.3</ecNumber>
    </recommendedName>
</protein>
<dbReference type="Proteomes" id="UP000523795">
    <property type="component" value="Unassembled WGS sequence"/>
</dbReference>
<dbReference type="Gene3D" id="3.30.565.10">
    <property type="entry name" value="Histidine kinase-like ATPase, C-terminal domain"/>
    <property type="match status" value="1"/>
</dbReference>
<evidence type="ECO:0000256" key="4">
    <source>
        <dbReference type="ARBA" id="ARBA00022553"/>
    </source>
</evidence>
<dbReference type="SMART" id="SM00387">
    <property type="entry name" value="HATPase_c"/>
    <property type="match status" value="1"/>
</dbReference>
<dbReference type="EC" id="2.7.13.3" evidence="3"/>
<dbReference type="CDD" id="cd00075">
    <property type="entry name" value="HATPase"/>
    <property type="match status" value="1"/>
</dbReference>
<evidence type="ECO:0000256" key="7">
    <source>
        <dbReference type="ARBA" id="ARBA00023012"/>
    </source>
</evidence>
<dbReference type="PROSITE" id="PS50109">
    <property type="entry name" value="HIS_KIN"/>
    <property type="match status" value="1"/>
</dbReference>
<feature type="non-terminal residue" evidence="10">
    <location>
        <position position="1"/>
    </location>
</feature>
<gene>
    <name evidence="10" type="ORF">HER39_16525</name>
</gene>
<dbReference type="SUPFAM" id="SSF55874">
    <property type="entry name" value="ATPase domain of HSP90 chaperone/DNA topoisomerase II/histidine kinase"/>
    <property type="match status" value="1"/>
</dbReference>
<dbReference type="InterPro" id="IPR003594">
    <property type="entry name" value="HATPase_dom"/>
</dbReference>
<keyword evidence="4" id="KW-0597">Phosphoprotein</keyword>
<feature type="domain" description="Histidine kinase" evidence="9">
    <location>
        <begin position="9"/>
        <end position="222"/>
    </location>
</feature>
<dbReference type="EMBL" id="JAAZSR010000419">
    <property type="protein sequence ID" value="NKX52143.1"/>
    <property type="molecule type" value="Genomic_DNA"/>
</dbReference>